<proteinExistence type="predicted"/>
<accession>A0A0B0EPS6</accession>
<comment type="cofactor">
    <cofactor evidence="1">
        <name>(R)-lipoate</name>
        <dbReference type="ChEBI" id="CHEBI:83088"/>
    </cofactor>
</comment>
<dbReference type="Pfam" id="PF00364">
    <property type="entry name" value="Biotin_lipoyl"/>
    <property type="match status" value="1"/>
</dbReference>
<organism evidence="4 5">
    <name type="scientific">Candidatus Scalindua brodae</name>
    <dbReference type="NCBI Taxonomy" id="237368"/>
    <lineage>
        <taxon>Bacteria</taxon>
        <taxon>Pseudomonadati</taxon>
        <taxon>Planctomycetota</taxon>
        <taxon>Candidatus Brocadiia</taxon>
        <taxon>Candidatus Brocadiales</taxon>
        <taxon>Candidatus Scalinduaceae</taxon>
        <taxon>Candidatus Scalindua</taxon>
    </lineage>
</organism>
<evidence type="ECO:0000259" key="3">
    <source>
        <dbReference type="PROSITE" id="PS50968"/>
    </source>
</evidence>
<dbReference type="PROSITE" id="PS50968">
    <property type="entry name" value="BIOTINYL_LIPOYL"/>
    <property type="match status" value="1"/>
</dbReference>
<sequence>MQKEFEMPDIGIETDDEITVSFWHIEEDEEFEKDDDLLEVSTNKVNFSIAAPRTGRLVEIFAQEGDVVTVGDVIALIETIND</sequence>
<feature type="domain" description="Lipoyl-binding" evidence="3">
    <location>
        <begin position="2"/>
        <end position="78"/>
    </location>
</feature>
<dbReference type="InterPro" id="IPR003016">
    <property type="entry name" value="2-oxoA_DH_lipoyl-BS"/>
</dbReference>
<dbReference type="InterPro" id="IPR011053">
    <property type="entry name" value="Single_hybrid_motif"/>
</dbReference>
<name>A0A0B0EPS6_9BACT</name>
<dbReference type="InterPro" id="IPR000089">
    <property type="entry name" value="Biotin_lipoyl"/>
</dbReference>
<evidence type="ECO:0000256" key="2">
    <source>
        <dbReference type="ARBA" id="ARBA00022823"/>
    </source>
</evidence>
<protein>
    <recommendedName>
        <fullName evidence="3">Lipoyl-binding domain-containing protein</fullName>
    </recommendedName>
</protein>
<gene>
    <name evidence="4" type="ORF">SCABRO_01067</name>
</gene>
<dbReference type="eggNOG" id="COG0508">
    <property type="taxonomic scope" value="Bacteria"/>
</dbReference>
<evidence type="ECO:0000256" key="1">
    <source>
        <dbReference type="ARBA" id="ARBA00001938"/>
    </source>
</evidence>
<dbReference type="Proteomes" id="UP000030652">
    <property type="component" value="Unassembled WGS sequence"/>
</dbReference>
<dbReference type="AlphaFoldDB" id="A0A0B0EPS6"/>
<evidence type="ECO:0000313" key="4">
    <source>
        <dbReference type="EMBL" id="KHE93148.1"/>
    </source>
</evidence>
<dbReference type="PROSITE" id="PS00189">
    <property type="entry name" value="LIPOYL"/>
    <property type="match status" value="1"/>
</dbReference>
<keyword evidence="2" id="KW-0450">Lipoyl</keyword>
<comment type="caution">
    <text evidence="4">The sequence shown here is derived from an EMBL/GenBank/DDBJ whole genome shotgun (WGS) entry which is preliminary data.</text>
</comment>
<dbReference type="EMBL" id="JRYO01000071">
    <property type="protein sequence ID" value="KHE93148.1"/>
    <property type="molecule type" value="Genomic_DNA"/>
</dbReference>
<reference evidence="4 5" key="1">
    <citation type="submission" date="2014-10" db="EMBL/GenBank/DDBJ databases">
        <title>Draft genome of anammox bacterium scalindua brodae, obtained using differential coverage binning of sequence data from two enrichment reactors.</title>
        <authorList>
            <person name="Speth D.R."/>
            <person name="Russ L."/>
            <person name="Kartal B."/>
            <person name="Op den Camp H.J."/>
            <person name="Dutilh B.E."/>
            <person name="Jetten M.S."/>
        </authorList>
    </citation>
    <scope>NUCLEOTIDE SEQUENCE [LARGE SCALE GENOMIC DNA]</scope>
    <source>
        <strain evidence="4">RU1</strain>
    </source>
</reference>
<evidence type="ECO:0000313" key="5">
    <source>
        <dbReference type="Proteomes" id="UP000030652"/>
    </source>
</evidence>
<dbReference type="Gene3D" id="2.40.50.100">
    <property type="match status" value="1"/>
</dbReference>
<dbReference type="SUPFAM" id="SSF51230">
    <property type="entry name" value="Single hybrid motif"/>
    <property type="match status" value="1"/>
</dbReference>